<keyword evidence="4 5" id="KW-0472">Membrane</keyword>
<dbReference type="InterPro" id="IPR000620">
    <property type="entry name" value="EamA_dom"/>
</dbReference>
<evidence type="ECO:0000313" key="8">
    <source>
        <dbReference type="Proteomes" id="UP000029493"/>
    </source>
</evidence>
<dbReference type="InterPro" id="IPR037185">
    <property type="entry name" value="EmrE-like"/>
</dbReference>
<dbReference type="SUPFAM" id="SSF103481">
    <property type="entry name" value="Multidrug resistance efflux transporter EmrE"/>
    <property type="match status" value="2"/>
</dbReference>
<feature type="transmembrane region" description="Helical" evidence="5">
    <location>
        <begin position="89"/>
        <end position="110"/>
    </location>
</feature>
<dbReference type="AlphaFoldDB" id="A0A089WVI7"/>
<keyword evidence="2 5" id="KW-0812">Transmembrane</keyword>
<evidence type="ECO:0000256" key="1">
    <source>
        <dbReference type="ARBA" id="ARBA00004141"/>
    </source>
</evidence>
<feature type="transmembrane region" description="Helical" evidence="5">
    <location>
        <begin position="245"/>
        <end position="266"/>
    </location>
</feature>
<sequence>MQGVALITLAVFLLAMADASVKYFSLRMPLWQLFLGVSFISVPTLGAWLFRQVRARRIRIRSLRWAALRSVLLLVMWITYYAALPLIPLSVAAVAIYTAPLFIALFAAWWGNERLSPFGWLAVVLGFAGVVIVLEPGSLGFSLAALLPVVAAIFYAMAMVVTRRHCRGEHPVVLAFALNVVFLLASCGGAVASQVFTQAAANVPFLLATWQPLGVHEALFITAYALVLVMINISTARAYQLAPAALVGTFDYAYLIFACFWGYWLFDEVPTAHTWVGMLLILLAGLLVARRPSR</sequence>
<feature type="transmembrane region" description="Helical" evidence="5">
    <location>
        <begin position="213"/>
        <end position="233"/>
    </location>
</feature>
<evidence type="ECO:0000256" key="4">
    <source>
        <dbReference type="ARBA" id="ARBA00023136"/>
    </source>
</evidence>
<comment type="subcellular location">
    <subcellularLocation>
        <location evidence="1">Membrane</location>
        <topology evidence="1">Multi-pass membrane protein</topology>
    </subcellularLocation>
</comment>
<evidence type="ECO:0000256" key="5">
    <source>
        <dbReference type="SAM" id="Phobius"/>
    </source>
</evidence>
<name>A0A089WVI7_9PSED</name>
<feature type="transmembrane region" description="Helical" evidence="5">
    <location>
        <begin position="29"/>
        <end position="50"/>
    </location>
</feature>
<accession>A0A089WVI7</accession>
<feature type="transmembrane region" description="Helical" evidence="5">
    <location>
        <begin position="272"/>
        <end position="289"/>
    </location>
</feature>
<dbReference type="Pfam" id="PF00892">
    <property type="entry name" value="EamA"/>
    <property type="match status" value="1"/>
</dbReference>
<dbReference type="KEGG" id="psw:LK03_19040"/>
<keyword evidence="8" id="KW-1185">Reference proteome</keyword>
<keyword evidence="3 5" id="KW-1133">Transmembrane helix</keyword>
<dbReference type="STRING" id="157783.LK03_19040"/>
<protein>
    <recommendedName>
        <fullName evidence="6">EamA domain-containing protein</fullName>
    </recommendedName>
</protein>
<evidence type="ECO:0000259" key="6">
    <source>
        <dbReference type="Pfam" id="PF00892"/>
    </source>
</evidence>
<evidence type="ECO:0000256" key="3">
    <source>
        <dbReference type="ARBA" id="ARBA00022989"/>
    </source>
</evidence>
<dbReference type="Proteomes" id="UP000029493">
    <property type="component" value="Chromosome"/>
</dbReference>
<dbReference type="PANTHER" id="PTHR22911">
    <property type="entry name" value="ACYL-MALONYL CONDENSING ENZYME-RELATED"/>
    <property type="match status" value="1"/>
</dbReference>
<feature type="transmembrane region" description="Helical" evidence="5">
    <location>
        <begin position="173"/>
        <end position="193"/>
    </location>
</feature>
<reference evidence="7 8" key="1">
    <citation type="submission" date="2014-09" db="EMBL/GenBank/DDBJ databases">
        <authorList>
            <person name="Chan K.-G."/>
        </authorList>
    </citation>
    <scope>NUCLEOTIDE SEQUENCE [LARGE SCALE GENOMIC DNA]</scope>
    <source>
        <strain evidence="7 8">ND07</strain>
    </source>
</reference>
<proteinExistence type="predicted"/>
<dbReference type="EMBL" id="CP009455">
    <property type="protein sequence ID" value="AIR91234.1"/>
    <property type="molecule type" value="Genomic_DNA"/>
</dbReference>
<feature type="transmembrane region" description="Helical" evidence="5">
    <location>
        <begin position="117"/>
        <end position="134"/>
    </location>
</feature>
<evidence type="ECO:0000313" key="7">
    <source>
        <dbReference type="EMBL" id="AIR91234.1"/>
    </source>
</evidence>
<dbReference type="eggNOG" id="COG0697">
    <property type="taxonomic scope" value="Bacteria"/>
</dbReference>
<feature type="domain" description="EamA" evidence="6">
    <location>
        <begin position="2"/>
        <end position="134"/>
    </location>
</feature>
<dbReference type="GO" id="GO:0016020">
    <property type="term" value="C:membrane"/>
    <property type="evidence" value="ECO:0007669"/>
    <property type="project" value="UniProtKB-SubCell"/>
</dbReference>
<evidence type="ECO:0000256" key="2">
    <source>
        <dbReference type="ARBA" id="ARBA00022692"/>
    </source>
</evidence>
<dbReference type="PANTHER" id="PTHR22911:SF6">
    <property type="entry name" value="SOLUTE CARRIER FAMILY 35 MEMBER G1"/>
    <property type="match status" value="1"/>
</dbReference>
<gene>
    <name evidence="7" type="ORF">LK03_19040</name>
</gene>
<feature type="transmembrane region" description="Helical" evidence="5">
    <location>
        <begin position="62"/>
        <end position="83"/>
    </location>
</feature>
<feature type="transmembrane region" description="Helical" evidence="5">
    <location>
        <begin position="140"/>
        <end position="161"/>
    </location>
</feature>
<organism evidence="7 8">
    <name type="scientific">Pseudomonas cremoricolorata</name>
    <dbReference type="NCBI Taxonomy" id="157783"/>
    <lineage>
        <taxon>Bacteria</taxon>
        <taxon>Pseudomonadati</taxon>
        <taxon>Pseudomonadota</taxon>
        <taxon>Gammaproteobacteria</taxon>
        <taxon>Pseudomonadales</taxon>
        <taxon>Pseudomonadaceae</taxon>
        <taxon>Pseudomonas</taxon>
    </lineage>
</organism>